<proteinExistence type="predicted"/>
<evidence type="ECO:0000313" key="1">
    <source>
        <dbReference type="EMBL" id="KKL49899.1"/>
    </source>
</evidence>
<organism evidence="1">
    <name type="scientific">marine sediment metagenome</name>
    <dbReference type="NCBI Taxonomy" id="412755"/>
    <lineage>
        <taxon>unclassified sequences</taxon>
        <taxon>metagenomes</taxon>
        <taxon>ecological metagenomes</taxon>
    </lineage>
</organism>
<accession>A0A0F9CL71</accession>
<dbReference type="AlphaFoldDB" id="A0A0F9CL71"/>
<name>A0A0F9CL71_9ZZZZ</name>
<feature type="non-terminal residue" evidence="1">
    <location>
        <position position="1"/>
    </location>
</feature>
<comment type="caution">
    <text evidence="1">The sequence shown here is derived from an EMBL/GenBank/DDBJ whole genome shotgun (WGS) entry which is preliminary data.</text>
</comment>
<protein>
    <submittedName>
        <fullName evidence="1">Uncharacterized protein</fullName>
    </submittedName>
</protein>
<reference evidence="1" key="1">
    <citation type="journal article" date="2015" name="Nature">
        <title>Complex archaea that bridge the gap between prokaryotes and eukaryotes.</title>
        <authorList>
            <person name="Spang A."/>
            <person name="Saw J.H."/>
            <person name="Jorgensen S.L."/>
            <person name="Zaremba-Niedzwiedzka K."/>
            <person name="Martijn J."/>
            <person name="Lind A.E."/>
            <person name="van Eijk R."/>
            <person name="Schleper C."/>
            <person name="Guy L."/>
            <person name="Ettema T.J."/>
        </authorList>
    </citation>
    <scope>NUCLEOTIDE SEQUENCE</scope>
</reference>
<sequence length="52" mass="5300">KKGGSAGEDLEDALTLGAKIDGTVDEIVLCARPIGGSSGIDVEGSLTWRELV</sequence>
<dbReference type="EMBL" id="LAZR01032791">
    <property type="protein sequence ID" value="KKL49899.1"/>
    <property type="molecule type" value="Genomic_DNA"/>
</dbReference>
<gene>
    <name evidence="1" type="ORF">LCGC14_2310910</name>
</gene>